<accession>A0ABN9YII5</accession>
<feature type="non-terminal residue" evidence="2">
    <location>
        <position position="1"/>
    </location>
</feature>
<dbReference type="Proteomes" id="UP001189429">
    <property type="component" value="Unassembled WGS sequence"/>
</dbReference>
<keyword evidence="3" id="KW-1185">Reference proteome</keyword>
<protein>
    <submittedName>
        <fullName evidence="2">Uncharacterized protein</fullName>
    </submittedName>
</protein>
<feature type="compositionally biased region" description="Basic and acidic residues" evidence="1">
    <location>
        <begin position="68"/>
        <end position="81"/>
    </location>
</feature>
<evidence type="ECO:0000313" key="2">
    <source>
        <dbReference type="EMBL" id="CAK0912152.1"/>
    </source>
</evidence>
<name>A0ABN9YII5_9DINO</name>
<sequence length="131" mass="14084">PQVEVPVISPFSPPPGDFRSYPSPVATVQAVSPPRAMAADAASSSAEQGTATSTTFPPAPKKRRRKHMLSDYKRILKRMTEDMPTGQEPDRTEIAALAMGWWPPSPPAPATPPSPPTPPAGTRIPRTPPRR</sequence>
<proteinExistence type="predicted"/>
<feature type="compositionally biased region" description="Low complexity" evidence="1">
    <location>
        <begin position="30"/>
        <end position="46"/>
    </location>
</feature>
<dbReference type="EMBL" id="CAUYUJ010022704">
    <property type="protein sequence ID" value="CAK0912152.1"/>
    <property type="molecule type" value="Genomic_DNA"/>
</dbReference>
<comment type="caution">
    <text evidence="2">The sequence shown here is derived from an EMBL/GenBank/DDBJ whole genome shotgun (WGS) entry which is preliminary data.</text>
</comment>
<feature type="compositionally biased region" description="Polar residues" evidence="1">
    <location>
        <begin position="47"/>
        <end position="56"/>
    </location>
</feature>
<gene>
    <name evidence="2" type="ORF">PCOR1329_LOCUS85769</name>
</gene>
<organism evidence="2 3">
    <name type="scientific">Prorocentrum cordatum</name>
    <dbReference type="NCBI Taxonomy" id="2364126"/>
    <lineage>
        <taxon>Eukaryota</taxon>
        <taxon>Sar</taxon>
        <taxon>Alveolata</taxon>
        <taxon>Dinophyceae</taxon>
        <taxon>Prorocentrales</taxon>
        <taxon>Prorocentraceae</taxon>
        <taxon>Prorocentrum</taxon>
    </lineage>
</organism>
<evidence type="ECO:0000313" key="3">
    <source>
        <dbReference type="Proteomes" id="UP001189429"/>
    </source>
</evidence>
<feature type="compositionally biased region" description="Pro residues" evidence="1">
    <location>
        <begin position="103"/>
        <end position="119"/>
    </location>
</feature>
<evidence type="ECO:0000256" key="1">
    <source>
        <dbReference type="SAM" id="MobiDB-lite"/>
    </source>
</evidence>
<reference evidence="2" key="1">
    <citation type="submission" date="2023-10" db="EMBL/GenBank/DDBJ databases">
        <authorList>
            <person name="Chen Y."/>
            <person name="Shah S."/>
            <person name="Dougan E. K."/>
            <person name="Thang M."/>
            <person name="Chan C."/>
        </authorList>
    </citation>
    <scope>NUCLEOTIDE SEQUENCE [LARGE SCALE GENOMIC DNA]</scope>
</reference>
<feature type="region of interest" description="Disordered" evidence="1">
    <location>
        <begin position="1"/>
        <end position="131"/>
    </location>
</feature>